<keyword evidence="3" id="KW-1185">Reference proteome</keyword>
<dbReference type="EMBL" id="KV722485">
    <property type="protein sequence ID" value="OCH87440.1"/>
    <property type="molecule type" value="Genomic_DNA"/>
</dbReference>
<evidence type="ECO:0000313" key="3">
    <source>
        <dbReference type="Proteomes" id="UP000250043"/>
    </source>
</evidence>
<gene>
    <name evidence="2" type="ORF">OBBRIDRAFT_155860</name>
</gene>
<dbReference type="Proteomes" id="UP000250043">
    <property type="component" value="Unassembled WGS sequence"/>
</dbReference>
<organism evidence="2 3">
    <name type="scientific">Obba rivulosa</name>
    <dbReference type="NCBI Taxonomy" id="1052685"/>
    <lineage>
        <taxon>Eukaryota</taxon>
        <taxon>Fungi</taxon>
        <taxon>Dikarya</taxon>
        <taxon>Basidiomycota</taxon>
        <taxon>Agaricomycotina</taxon>
        <taxon>Agaricomycetes</taxon>
        <taxon>Polyporales</taxon>
        <taxon>Gelatoporiaceae</taxon>
        <taxon>Obba</taxon>
    </lineage>
</organism>
<proteinExistence type="predicted"/>
<accession>A0A8E2AS97</accession>
<evidence type="ECO:0000313" key="2">
    <source>
        <dbReference type="EMBL" id="OCH87440.1"/>
    </source>
</evidence>
<dbReference type="AlphaFoldDB" id="A0A8E2AS97"/>
<protein>
    <submittedName>
        <fullName evidence="2">Uncharacterized protein</fullName>
    </submittedName>
</protein>
<feature type="region of interest" description="Disordered" evidence="1">
    <location>
        <begin position="54"/>
        <end position="76"/>
    </location>
</feature>
<name>A0A8E2AS97_9APHY</name>
<sequence>MGTFMLSRSDRFLCLIFFALLSLGILHCNILLAGFQCHANADFGSLRVIPYKSVSHPGSVYKPKESHGYRPWSKAQ</sequence>
<evidence type="ECO:0000256" key="1">
    <source>
        <dbReference type="SAM" id="MobiDB-lite"/>
    </source>
</evidence>
<reference evidence="2 3" key="1">
    <citation type="submission" date="2016-07" db="EMBL/GenBank/DDBJ databases">
        <title>Draft genome of the white-rot fungus Obba rivulosa 3A-2.</title>
        <authorList>
            <consortium name="DOE Joint Genome Institute"/>
            <person name="Miettinen O."/>
            <person name="Riley R."/>
            <person name="Acob R."/>
            <person name="Barry K."/>
            <person name="Cullen D."/>
            <person name="De Vries R."/>
            <person name="Hainaut M."/>
            <person name="Hatakka A."/>
            <person name="Henrissat B."/>
            <person name="Hilden K."/>
            <person name="Kuo R."/>
            <person name="Labutti K."/>
            <person name="Lipzen A."/>
            <person name="Makela M.R."/>
            <person name="Sandor L."/>
            <person name="Spatafora J.W."/>
            <person name="Grigoriev I.V."/>
            <person name="Hibbett D.S."/>
        </authorList>
    </citation>
    <scope>NUCLEOTIDE SEQUENCE [LARGE SCALE GENOMIC DNA]</scope>
    <source>
        <strain evidence="2 3">3A-2</strain>
    </source>
</reference>